<sequence>MSTQIEHQHPLELTNKQAHYKTLLSELMDMAKKQGATQTEASISHDTGFSVTVRNQEVETIEHNRNKSLGINVYFGRQKGSASTSDFCPKALKNTLEAACHIARFTTEDPFSGLAESNFLEKTPSDLDLYHPWSIDPQNAIVLGKECEANALAIDNRLTFSEGVILSTQEAIYVYANSNGFLAAYPSSLHHISCNLIAKDKMGMQRDGSDTISRNPDQLQAIEKLAKEAADNTVKRLSAKRISTCQVPVIFHSEIAPRLIRTFLEAISGGNIYRKASFLVNYLGKSVFDKKISIYEKPHLLSALGSAPFDDEGVRTCNRILVEEGVLCGYLLNSYSARKLGLQTTGNAGGFHNILLETSQFKLNDLIKQMGKGLLVTEVMGQGINLVTGDYSRGAAGFWVENGEIQYPVEEITIAGNLKDMFQNIVAIGNDINNKSSIQTGSIFLEKMMIAGTL</sequence>
<dbReference type="GO" id="GO:0008237">
    <property type="term" value="F:metallopeptidase activity"/>
    <property type="evidence" value="ECO:0007669"/>
    <property type="project" value="UniProtKB-KW"/>
</dbReference>
<comment type="caution">
    <text evidence="5">The sequence shown here is derived from an EMBL/GenBank/DDBJ whole genome shotgun (WGS) entry which is preliminary data.</text>
</comment>
<evidence type="ECO:0000259" key="4">
    <source>
        <dbReference type="Pfam" id="PF19290"/>
    </source>
</evidence>
<dbReference type="InterPro" id="IPR045569">
    <property type="entry name" value="Metalloprtase-TldD/E_C"/>
</dbReference>
<dbReference type="Pfam" id="PF19290">
    <property type="entry name" value="PmbA_TldD_2nd"/>
    <property type="match status" value="1"/>
</dbReference>
<dbReference type="Pfam" id="PF01523">
    <property type="entry name" value="PmbA_TldD_1st"/>
    <property type="match status" value="1"/>
</dbReference>
<dbReference type="PANTHER" id="PTHR43421">
    <property type="entry name" value="METALLOPROTEASE PMBA"/>
    <property type="match status" value="1"/>
</dbReference>
<reference evidence="5 6" key="1">
    <citation type="submission" date="2016-03" db="EMBL/GenBank/DDBJ databases">
        <title>Comparative genomics of Rickettsiella.</title>
        <authorList>
            <person name="Chandler C."/>
            <person name="Wang Y."/>
        </authorList>
    </citation>
    <scope>NUCLEOTIDE SEQUENCE [LARGE SCALE GENOMIC DNA]</scope>
    <source>
        <strain evidence="5 6">RCFS May 2013</strain>
    </source>
</reference>
<gene>
    <name evidence="5" type="primary">pmbA</name>
    <name evidence="5" type="ORF">A1D18_05920</name>
</gene>
<dbReference type="OrthoDB" id="9803618at2"/>
<keyword evidence="5" id="KW-0378">Hydrolase</keyword>
<proteinExistence type="inferred from homology"/>
<dbReference type="AlphaFoldDB" id="A0A1J8NK00"/>
<dbReference type="EMBL" id="LUKY01000033">
    <property type="protein sequence ID" value="OIZ94374.1"/>
    <property type="molecule type" value="Genomic_DNA"/>
</dbReference>
<dbReference type="InterPro" id="IPR047657">
    <property type="entry name" value="PmbA"/>
</dbReference>
<accession>A0A1J8NK00</accession>
<name>A0A1J8NK00_9COXI</name>
<feature type="domain" description="Metalloprotease TldD/E N-terminal" evidence="2">
    <location>
        <begin position="40"/>
        <end position="103"/>
    </location>
</feature>
<dbReference type="GO" id="GO:0006508">
    <property type="term" value="P:proteolysis"/>
    <property type="evidence" value="ECO:0007669"/>
    <property type="project" value="UniProtKB-KW"/>
</dbReference>
<evidence type="ECO:0000259" key="2">
    <source>
        <dbReference type="Pfam" id="PF01523"/>
    </source>
</evidence>
<organism evidence="5 6">
    <name type="scientific">Candidatus Rickettsiella isopodorum</name>
    <dbReference type="NCBI Taxonomy" id="1225476"/>
    <lineage>
        <taxon>Bacteria</taxon>
        <taxon>Pseudomonadati</taxon>
        <taxon>Pseudomonadota</taxon>
        <taxon>Gammaproteobacteria</taxon>
        <taxon>Legionellales</taxon>
        <taxon>Coxiellaceae</taxon>
        <taxon>Rickettsiella</taxon>
    </lineage>
</organism>
<feature type="domain" description="Metalloprotease TldD/E C-terminal" evidence="3">
    <location>
        <begin position="244"/>
        <end position="452"/>
    </location>
</feature>
<evidence type="ECO:0000313" key="5">
    <source>
        <dbReference type="EMBL" id="OIZ94374.1"/>
    </source>
</evidence>
<dbReference type="InterPro" id="IPR036059">
    <property type="entry name" value="TldD/PmbA_sf"/>
</dbReference>
<dbReference type="NCBIfam" id="NF008268">
    <property type="entry name" value="PRK11040.1"/>
    <property type="match status" value="1"/>
</dbReference>
<evidence type="ECO:0000313" key="6">
    <source>
        <dbReference type="Proteomes" id="UP000183924"/>
    </source>
</evidence>
<dbReference type="SUPFAM" id="SSF111283">
    <property type="entry name" value="Putative modulator of DNA gyrase, PmbA/TldD"/>
    <property type="match status" value="1"/>
</dbReference>
<keyword evidence="5" id="KW-0482">Metalloprotease</keyword>
<dbReference type="PANTHER" id="PTHR43421:SF1">
    <property type="entry name" value="METALLOPROTEASE PMBA"/>
    <property type="match status" value="1"/>
</dbReference>
<dbReference type="Proteomes" id="UP000183924">
    <property type="component" value="Unassembled WGS sequence"/>
</dbReference>
<dbReference type="Gene3D" id="3.30.2290.10">
    <property type="entry name" value="PmbA/TldD superfamily"/>
    <property type="match status" value="1"/>
</dbReference>
<dbReference type="InterPro" id="IPR035068">
    <property type="entry name" value="TldD/PmbA_N"/>
</dbReference>
<feature type="domain" description="Metalloprotease TldD/E central" evidence="4">
    <location>
        <begin position="130"/>
        <end position="237"/>
    </location>
</feature>
<keyword evidence="5" id="KW-0645">Protease</keyword>
<dbReference type="STRING" id="1225476.A1D18_05920"/>
<comment type="similarity">
    <text evidence="1">Belongs to the peptidase U62 family.</text>
</comment>
<dbReference type="InterPro" id="IPR045570">
    <property type="entry name" value="Metalloprtase-TldD/E_cen_dom"/>
</dbReference>
<evidence type="ECO:0000259" key="3">
    <source>
        <dbReference type="Pfam" id="PF19289"/>
    </source>
</evidence>
<protein>
    <submittedName>
        <fullName evidence="5">Metalloprotease PmbA</fullName>
    </submittedName>
</protein>
<dbReference type="Pfam" id="PF19289">
    <property type="entry name" value="PmbA_TldD_3rd"/>
    <property type="match status" value="1"/>
</dbReference>
<dbReference type="InterPro" id="IPR002510">
    <property type="entry name" value="Metalloprtase-TldD/E_N"/>
</dbReference>
<keyword evidence="6" id="KW-1185">Reference proteome</keyword>
<dbReference type="RefSeq" id="WP_071662864.1">
    <property type="nucleotide sequence ID" value="NZ_LUKY01000033.1"/>
</dbReference>
<evidence type="ECO:0000256" key="1">
    <source>
        <dbReference type="ARBA" id="ARBA00005836"/>
    </source>
</evidence>
<dbReference type="GO" id="GO:0005829">
    <property type="term" value="C:cytosol"/>
    <property type="evidence" value="ECO:0007669"/>
    <property type="project" value="TreeGrafter"/>
</dbReference>